<evidence type="ECO:0000256" key="7">
    <source>
        <dbReference type="SAM" id="SignalP"/>
    </source>
</evidence>
<evidence type="ECO:0000256" key="5">
    <source>
        <dbReference type="ARBA" id="ARBA00023139"/>
    </source>
</evidence>
<evidence type="ECO:0000313" key="8">
    <source>
        <dbReference type="EMBL" id="PWE12747.1"/>
    </source>
</evidence>
<accession>A0A2U2BFJ6</accession>
<keyword evidence="6" id="KW-0449">Lipoprotein</keyword>
<dbReference type="Pfam" id="PF03180">
    <property type="entry name" value="Lipoprotein_9"/>
    <property type="match status" value="1"/>
</dbReference>
<evidence type="ECO:0000256" key="2">
    <source>
        <dbReference type="ARBA" id="ARBA00008973"/>
    </source>
</evidence>
<dbReference type="PANTHER" id="PTHR30429">
    <property type="entry name" value="D-METHIONINE-BINDING LIPOPROTEIN METQ"/>
    <property type="match status" value="1"/>
</dbReference>
<dbReference type="PANTHER" id="PTHR30429:SF1">
    <property type="entry name" value="D-METHIONINE-BINDING LIPOPROTEIN METQ-RELATED"/>
    <property type="match status" value="1"/>
</dbReference>
<evidence type="ECO:0000256" key="1">
    <source>
        <dbReference type="ARBA" id="ARBA00004635"/>
    </source>
</evidence>
<dbReference type="Gene3D" id="3.40.190.10">
    <property type="entry name" value="Periplasmic binding protein-like II"/>
    <property type="match status" value="2"/>
</dbReference>
<comment type="caution">
    <text evidence="8">The sequence shown here is derived from an EMBL/GenBank/DDBJ whole genome shotgun (WGS) entry which is preliminary data.</text>
</comment>
<organism evidence="8 9">
    <name type="scientific">Alcaligenes faecalis</name>
    <dbReference type="NCBI Taxonomy" id="511"/>
    <lineage>
        <taxon>Bacteria</taxon>
        <taxon>Pseudomonadati</taxon>
        <taxon>Pseudomonadota</taxon>
        <taxon>Betaproteobacteria</taxon>
        <taxon>Burkholderiales</taxon>
        <taxon>Alcaligenaceae</taxon>
        <taxon>Alcaligenes</taxon>
    </lineage>
</organism>
<comment type="subcellular location">
    <subcellularLocation>
        <location evidence="1">Membrane</location>
        <topology evidence="1">Lipid-anchor</topology>
    </subcellularLocation>
</comment>
<feature type="chain" id="PRO_5015433643" evidence="7">
    <location>
        <begin position="29"/>
        <end position="284"/>
    </location>
</feature>
<proteinExistence type="inferred from homology"/>
<reference evidence="8 9" key="1">
    <citation type="submission" date="2018-05" db="EMBL/GenBank/DDBJ databases">
        <title>Genome Sequence of an Efficient Indole-Degrading Bacterium, Alcaligenes sp.YBY.</title>
        <authorList>
            <person name="Yang B."/>
        </authorList>
    </citation>
    <scope>NUCLEOTIDE SEQUENCE [LARGE SCALE GENOMIC DNA]</scope>
    <source>
        <strain evidence="8 9">YBY</strain>
    </source>
</reference>
<dbReference type="STRING" id="511.UZ73_10150"/>
<keyword evidence="3 7" id="KW-0732">Signal</keyword>
<evidence type="ECO:0000313" key="9">
    <source>
        <dbReference type="Proteomes" id="UP000245216"/>
    </source>
</evidence>
<evidence type="ECO:0000256" key="6">
    <source>
        <dbReference type="ARBA" id="ARBA00023288"/>
    </source>
</evidence>
<dbReference type="EMBL" id="QEXO01000005">
    <property type="protein sequence ID" value="PWE12747.1"/>
    <property type="molecule type" value="Genomic_DNA"/>
</dbReference>
<sequence>MLFARFSIRAMFALAALAALGLAGQVSAAALKIGVTPGSLADSVAVAAKEARQIGLEVEVIEFTDWTTPNTALASGDLDLNYFQHQAFLDNAVKEGGYAIESVAYGLLPNIGLYSKQYQSLDALPEGASVGVANDPVNQARGLLLLQTAGLIQLKDGVAARASIHDVTANPRKLRIVEVEGPQLVRAADDLPLVQGYPAHFVNAGQAELASKALQYSTVDDLYYAIRFVARSSHRDDPRIRQFVDLYQNSPAVAAQIDASFAGDKKLYSLPWKSAGHASITQAP</sequence>
<comment type="similarity">
    <text evidence="2">Belongs to the NlpA lipoprotein family.</text>
</comment>
<feature type="signal peptide" evidence="7">
    <location>
        <begin position="1"/>
        <end position="28"/>
    </location>
</feature>
<keyword evidence="4" id="KW-0472">Membrane</keyword>
<reference evidence="8 9" key="2">
    <citation type="submission" date="2018-05" db="EMBL/GenBank/DDBJ databases">
        <authorList>
            <person name="Lanie J.A."/>
            <person name="Ng W.-L."/>
            <person name="Kazmierczak K.M."/>
            <person name="Andrzejewski T.M."/>
            <person name="Davidsen T.M."/>
            <person name="Wayne K.J."/>
            <person name="Tettelin H."/>
            <person name="Glass J.I."/>
            <person name="Rusch D."/>
            <person name="Podicherti R."/>
            <person name="Tsui H.-C.T."/>
            <person name="Winkler M.E."/>
        </authorList>
    </citation>
    <scope>NUCLEOTIDE SEQUENCE [LARGE SCALE GENOMIC DNA]</scope>
    <source>
        <strain evidence="8 9">YBY</strain>
    </source>
</reference>
<evidence type="ECO:0000256" key="4">
    <source>
        <dbReference type="ARBA" id="ARBA00023136"/>
    </source>
</evidence>
<dbReference type="SUPFAM" id="SSF53850">
    <property type="entry name" value="Periplasmic binding protein-like II"/>
    <property type="match status" value="1"/>
</dbReference>
<dbReference type="GO" id="GO:0016020">
    <property type="term" value="C:membrane"/>
    <property type="evidence" value="ECO:0007669"/>
    <property type="project" value="UniProtKB-SubCell"/>
</dbReference>
<dbReference type="Proteomes" id="UP000245216">
    <property type="component" value="Unassembled WGS sequence"/>
</dbReference>
<dbReference type="AlphaFoldDB" id="A0A2U2BFJ6"/>
<dbReference type="RefSeq" id="WP_109089853.1">
    <property type="nucleotide sequence ID" value="NZ_QEXO01000005.1"/>
</dbReference>
<protein>
    <submittedName>
        <fullName evidence="8">Metal ABC transporter substrate-binding protein</fullName>
    </submittedName>
</protein>
<evidence type="ECO:0000256" key="3">
    <source>
        <dbReference type="ARBA" id="ARBA00022729"/>
    </source>
</evidence>
<keyword evidence="5" id="KW-0564">Palmitate</keyword>
<name>A0A2U2BFJ6_ALCFA</name>
<dbReference type="InterPro" id="IPR004872">
    <property type="entry name" value="Lipoprotein_NlpA"/>
</dbReference>
<gene>
    <name evidence="8" type="ORF">DF183_18460</name>
</gene>